<protein>
    <recommendedName>
        <fullName evidence="3">Tetratricopeptide repeat protein</fullName>
    </recommendedName>
</protein>
<keyword evidence="2" id="KW-1185">Reference proteome</keyword>
<evidence type="ECO:0008006" key="3">
    <source>
        <dbReference type="Google" id="ProtNLM"/>
    </source>
</evidence>
<sequence>MNIKRKLTLLILIFLLVTANLFAQKVGSVNYFTPLIDNKEYSQLIKGIFDDEGLDKALANYEVLVEKISSYKYEPWMQDLALSRACMIVAKYATEVKPERKDVATAYMTAADKLLKSGRDKGAPESAGAILEALSNSFWYLIDGSLSKGMAFTKLVDEAYKAHPEDFHVLLMAADRYLHSPGIAGGSRKKGLSLFEDAEKLLEEQKVAIWDRFTIYSGLAYGHWKRKNKSKALEYALLAKDIYKADSTINEIIADLT</sequence>
<gene>
    <name evidence="1" type="ORF">FYJ80_07150</name>
</gene>
<accession>A0A7X2PCZ1</accession>
<dbReference type="Proteomes" id="UP000460549">
    <property type="component" value="Unassembled WGS sequence"/>
</dbReference>
<comment type="caution">
    <text evidence="1">The sequence shown here is derived from an EMBL/GenBank/DDBJ whole genome shotgun (WGS) entry which is preliminary data.</text>
</comment>
<dbReference type="EMBL" id="VUNN01000013">
    <property type="protein sequence ID" value="MSU06556.1"/>
    <property type="molecule type" value="Genomic_DNA"/>
</dbReference>
<evidence type="ECO:0000313" key="1">
    <source>
        <dbReference type="EMBL" id="MSU06556.1"/>
    </source>
</evidence>
<reference evidence="1 2" key="1">
    <citation type="submission" date="2019-08" db="EMBL/GenBank/DDBJ databases">
        <title>In-depth cultivation of the pig gut microbiome towards novel bacterial diversity and tailored functional studies.</title>
        <authorList>
            <person name="Wylensek D."/>
            <person name="Hitch T.C.A."/>
            <person name="Clavel T."/>
        </authorList>
    </citation>
    <scope>NUCLEOTIDE SEQUENCE [LARGE SCALE GENOMIC DNA]</scope>
    <source>
        <strain evidence="1 2">NM-380-WT-3C1</strain>
    </source>
</reference>
<proteinExistence type="predicted"/>
<dbReference type="RefSeq" id="WP_154425528.1">
    <property type="nucleotide sequence ID" value="NZ_JAQYGB010000083.1"/>
</dbReference>
<name>A0A7X2PCZ1_9SPIO</name>
<evidence type="ECO:0000313" key="2">
    <source>
        <dbReference type="Proteomes" id="UP000460549"/>
    </source>
</evidence>
<dbReference type="AlphaFoldDB" id="A0A7X2PCZ1"/>
<organism evidence="1 2">
    <name type="scientific">Bullifex porci</name>
    <dbReference type="NCBI Taxonomy" id="2606638"/>
    <lineage>
        <taxon>Bacteria</taxon>
        <taxon>Pseudomonadati</taxon>
        <taxon>Spirochaetota</taxon>
        <taxon>Spirochaetia</taxon>
        <taxon>Spirochaetales</taxon>
        <taxon>Spirochaetaceae</taxon>
        <taxon>Bullifex</taxon>
    </lineage>
</organism>